<dbReference type="PANTHER" id="PTHR22870:SF408">
    <property type="entry name" value="OS09G0560450 PROTEIN"/>
    <property type="match status" value="1"/>
</dbReference>
<feature type="region of interest" description="Disordered" evidence="7">
    <location>
        <begin position="325"/>
        <end position="347"/>
    </location>
</feature>
<dbReference type="InterPro" id="IPR051210">
    <property type="entry name" value="Ub_ligase/GEF_domain"/>
</dbReference>
<dbReference type="GO" id="GO:0046873">
    <property type="term" value="F:metal ion transmembrane transporter activity"/>
    <property type="evidence" value="ECO:0007669"/>
    <property type="project" value="InterPro"/>
</dbReference>
<evidence type="ECO:0000256" key="3">
    <source>
        <dbReference type="ARBA" id="ARBA00022737"/>
    </source>
</evidence>
<dbReference type="PRINTS" id="PR00633">
    <property type="entry name" value="RCCNDNSATION"/>
</dbReference>
<gene>
    <name evidence="8" type="primary">zupT</name>
    <name evidence="8" type="ORF">AK812_SmicGene10882</name>
</gene>
<name>A0A1Q9EEK6_SYMMI</name>
<keyword evidence="5" id="KW-0472">Membrane</keyword>
<evidence type="ECO:0000256" key="1">
    <source>
        <dbReference type="ARBA" id="ARBA00004141"/>
    </source>
</evidence>
<evidence type="ECO:0000256" key="7">
    <source>
        <dbReference type="SAM" id="MobiDB-lite"/>
    </source>
</evidence>
<dbReference type="InterPro" id="IPR000408">
    <property type="entry name" value="Reg_chr_condens"/>
</dbReference>
<dbReference type="InterPro" id="IPR009091">
    <property type="entry name" value="RCC1/BLIP-II"/>
</dbReference>
<dbReference type="Gene3D" id="3.40.50.450">
    <property type="match status" value="1"/>
</dbReference>
<dbReference type="EMBL" id="LSRX01000173">
    <property type="protein sequence ID" value="OLQ05876.1"/>
    <property type="molecule type" value="Genomic_DNA"/>
</dbReference>
<dbReference type="PROSITE" id="PS50012">
    <property type="entry name" value="RCC1_3"/>
    <property type="match status" value="2"/>
</dbReference>
<evidence type="ECO:0000256" key="6">
    <source>
        <dbReference type="PROSITE-ProRule" id="PRU00235"/>
    </source>
</evidence>
<feature type="region of interest" description="Disordered" evidence="7">
    <location>
        <begin position="61"/>
        <end position="88"/>
    </location>
</feature>
<keyword evidence="2" id="KW-0812">Transmembrane</keyword>
<evidence type="ECO:0000256" key="4">
    <source>
        <dbReference type="ARBA" id="ARBA00022989"/>
    </source>
</evidence>
<dbReference type="NCBIfam" id="NF003243">
    <property type="entry name" value="PRK04201.1"/>
    <property type="match status" value="1"/>
</dbReference>
<evidence type="ECO:0000313" key="8">
    <source>
        <dbReference type="EMBL" id="OLQ05876.1"/>
    </source>
</evidence>
<dbReference type="OrthoDB" id="262547at2759"/>
<reference evidence="8 9" key="1">
    <citation type="submission" date="2016-02" db="EMBL/GenBank/DDBJ databases">
        <title>Genome analysis of coral dinoflagellate symbionts highlights evolutionary adaptations to a symbiotic lifestyle.</title>
        <authorList>
            <person name="Aranda M."/>
            <person name="Li Y."/>
            <person name="Liew Y.J."/>
            <person name="Baumgarten S."/>
            <person name="Simakov O."/>
            <person name="Wilson M."/>
            <person name="Piel J."/>
            <person name="Ashoor H."/>
            <person name="Bougouffa S."/>
            <person name="Bajic V.B."/>
            <person name="Ryu T."/>
            <person name="Ravasi T."/>
            <person name="Bayer T."/>
            <person name="Micklem G."/>
            <person name="Kim H."/>
            <person name="Bhak J."/>
            <person name="Lajeunesse T.C."/>
            <person name="Voolstra C.R."/>
        </authorList>
    </citation>
    <scope>NUCLEOTIDE SEQUENCE [LARGE SCALE GENOMIC DNA]</scope>
    <source>
        <strain evidence="8 9">CCMP2467</strain>
    </source>
</reference>
<evidence type="ECO:0000256" key="5">
    <source>
        <dbReference type="ARBA" id="ARBA00023136"/>
    </source>
</evidence>
<dbReference type="PANTHER" id="PTHR22870">
    <property type="entry name" value="REGULATOR OF CHROMOSOME CONDENSATION"/>
    <property type="match status" value="1"/>
</dbReference>
<dbReference type="Pfam" id="PF02535">
    <property type="entry name" value="Zip"/>
    <property type="match status" value="1"/>
</dbReference>
<feature type="region of interest" description="Disordered" evidence="7">
    <location>
        <begin position="925"/>
        <end position="944"/>
    </location>
</feature>
<keyword evidence="9" id="KW-1185">Reference proteome</keyword>
<keyword evidence="3" id="KW-0677">Repeat</keyword>
<proteinExistence type="predicted"/>
<feature type="region of interest" description="Disordered" evidence="7">
    <location>
        <begin position="772"/>
        <end position="802"/>
    </location>
</feature>
<dbReference type="GO" id="GO:0016020">
    <property type="term" value="C:membrane"/>
    <property type="evidence" value="ECO:0007669"/>
    <property type="project" value="UniProtKB-SubCell"/>
</dbReference>
<protein>
    <submittedName>
        <fullName evidence="8">Zinc transporter ZupT</fullName>
    </submittedName>
</protein>
<keyword evidence="4" id="KW-1133">Transmembrane helix</keyword>
<evidence type="ECO:0000313" key="9">
    <source>
        <dbReference type="Proteomes" id="UP000186817"/>
    </source>
</evidence>
<dbReference type="SUPFAM" id="SSF50985">
    <property type="entry name" value="RCC1/BLIP-II"/>
    <property type="match status" value="1"/>
</dbReference>
<dbReference type="Gene3D" id="2.130.10.30">
    <property type="entry name" value="Regulator of chromosome condensation 1/beta-lactamase-inhibitor protein II"/>
    <property type="match status" value="3"/>
</dbReference>
<dbReference type="PROSITE" id="PS00626">
    <property type="entry name" value="RCC1_2"/>
    <property type="match status" value="1"/>
</dbReference>
<organism evidence="8 9">
    <name type="scientific">Symbiodinium microadriaticum</name>
    <name type="common">Dinoflagellate</name>
    <name type="synonym">Zooxanthella microadriatica</name>
    <dbReference type="NCBI Taxonomy" id="2951"/>
    <lineage>
        <taxon>Eukaryota</taxon>
        <taxon>Sar</taxon>
        <taxon>Alveolata</taxon>
        <taxon>Dinophyceae</taxon>
        <taxon>Suessiales</taxon>
        <taxon>Symbiodiniaceae</taxon>
        <taxon>Symbiodinium</taxon>
    </lineage>
</organism>
<dbReference type="AlphaFoldDB" id="A0A1Q9EEK6"/>
<feature type="repeat" description="RCC1" evidence="6">
    <location>
        <begin position="140"/>
        <end position="202"/>
    </location>
</feature>
<evidence type="ECO:0000256" key="2">
    <source>
        <dbReference type="ARBA" id="ARBA00022692"/>
    </source>
</evidence>
<comment type="subcellular location">
    <subcellularLocation>
        <location evidence="1">Membrane</location>
        <topology evidence="1">Multi-pass membrane protein</topology>
    </subcellularLocation>
</comment>
<feature type="compositionally biased region" description="Acidic residues" evidence="7">
    <location>
        <begin position="77"/>
        <end position="88"/>
    </location>
</feature>
<dbReference type="Proteomes" id="UP000186817">
    <property type="component" value="Unassembled WGS sequence"/>
</dbReference>
<dbReference type="Pfam" id="PF00415">
    <property type="entry name" value="RCC1"/>
    <property type="match status" value="1"/>
</dbReference>
<sequence>MVLHWKAPTESGCHLNQSKVLLSTDYLEDGAPVNASAPSSTTVELWGVLSGESWTRGRDFFGRGESEGEESVSLNGSEEDFDESRCGDDDDVQVDGDRFWQEKEQLPFDGLLLTNEHVGQMLVQEVAVGGNHCILVTDAGHAFAYGSNSRGQLGLGDFSYEEHDPSSLALAAIPPLKGPGAQPQKIIGAACGGEHTLLLTRDVDGTAQKAFICGAWEACGLDSCQDRATPTLLPFEHSVSAVAARVGCSCCSVAESDSQKGHLLYLWGEVDCCPCPDVLDQPTPCFRLERPVRTLKLGSAFGLALDTAGEVFAWGDSTYGELGNAPIEPRAPHSPSHAETSQLPVPGKVVLPRDPAPRAEVVIDIACGERFSLLLDEDGRLYAFGENLAGQCGVPEAVGSGHITGCAVQRVRFVPVERAVPHHDGTTSYQPERHSHDMEGVDISEGDPGFAMLLTLLAGLATTIGASIAFCANTEDNRVFAICLSLSAGVMAYVSFSEILDMTKQSFKEANLTDRSALTLGTLTVFSGILLTCLLDSFSHWLCHKRQPGEIVISDAPVPQADSEKPLPDAKSERLNMLQMAAFSGIAVSLHNFPEGIATFISTMGDPSFGPAMAFAIAMHNIPEGLVVAAPIKKATGSKCKAFFWAFVSGLSEPLGGLLGWLVLKDILGPRTYGIFYGLTAGIMIHVTFKKLLPTALKYDPDNRYTSYSFFIGMAVMAISLLLGPVAFSELKEAWGDAGGARVFAGRWHSAMITRDHRLYVWGHPSNRKLGHAGFNHDGTEAGENPAVGGGRASQKNKARPPGVAVRSALRDAVRRPRLVFAMLHRRVRSVGLGDECTVIVSGDGGREHEEDPLMPGFASVATSDMSKASGMEFPRDLPDLEVVSLLVFRCQKYSRPFRLLILLFLLLRLFHQFVRHWKHPRRTAARTRKRASARKKSKKHQFLTRRATPCEHPARCLSYLAARAREEHERVRDSNVAGSPRFDALTASPKAEISRHEDQDQAYCGTATEERFPTESALDSVRRLRKELPPKPIVCILGGTAISKPDTEETVKELADALSARVGSRAVFMTGGMAGVQKAFADSCPEHMPLFHLTPFGEKSNFDMGQDVHAGVSLAERKDVYGLLGDLYITIEGGPGVAGEAKAAAERGAAVIPLIRSGGASAGMFDFPTGALNKPAWALEAQWALLSKEEAANKEVATAMVLLVECYLQDLHSRGGRNNSTTPWSPPLVQ</sequence>
<comment type="caution">
    <text evidence="8">The sequence shown here is derived from an EMBL/GenBank/DDBJ whole genome shotgun (WGS) entry which is preliminary data.</text>
</comment>
<feature type="repeat" description="RCC1" evidence="6">
    <location>
        <begin position="309"/>
        <end position="378"/>
    </location>
</feature>
<accession>A0A1Q9EEK6</accession>
<dbReference type="InterPro" id="IPR003689">
    <property type="entry name" value="ZIP"/>
</dbReference>
<dbReference type="Pfam" id="PF13540">
    <property type="entry name" value="RCC1_2"/>
    <property type="match status" value="1"/>
</dbReference>